<feature type="domain" description="DDE Tnp4" evidence="14">
    <location>
        <begin position="138"/>
        <end position="286"/>
    </location>
</feature>
<evidence type="ECO:0000256" key="2">
    <source>
        <dbReference type="ARBA" id="ARBA00004123"/>
    </source>
</evidence>
<keyword evidence="9" id="KW-0378">Hydrolase</keyword>
<sequence>MAAHRRQYCSHTDVRGCSRIAPLEEDEVFGRFRFHPQTIMYLIGLLPNLAHPTKRNNPLPLLIQVLLCLQYLATGAIHLLIGDSLNISRSAAGHCIRGIALHIAGLAQSFIVFPNNTAAATKHGFSSIAGFPNVLGCIDCTHIRLKKPNNNEADFVNMKGYQSLNVQMCCDHKFVITSCVANWPGSVHDSRIFRQSALCAQFQNGQHDGLLLGDSGYPCRRFLLTPFLNPSTDAENRFNQSLCRKKVLVEQTFGILKRRFQCLHHEMAMEPPQAAVYVVACAVLHNIVILC</sequence>
<keyword evidence="7" id="KW-0540">Nuclease</keyword>
<keyword evidence="13" id="KW-1133">Transmembrane helix</keyword>
<evidence type="ECO:0000256" key="12">
    <source>
        <dbReference type="ARBA" id="ARBA00045850"/>
    </source>
</evidence>
<keyword evidence="13" id="KW-0812">Transmembrane</keyword>
<keyword evidence="15" id="KW-1185">Reference proteome</keyword>
<dbReference type="GO" id="GO:0005634">
    <property type="term" value="C:nucleus"/>
    <property type="evidence" value="ECO:0007669"/>
    <property type="project" value="UniProtKB-SubCell"/>
</dbReference>
<evidence type="ECO:0000256" key="8">
    <source>
        <dbReference type="ARBA" id="ARBA00022723"/>
    </source>
</evidence>
<dbReference type="RefSeq" id="XP_022294954.1">
    <property type="nucleotide sequence ID" value="XM_022439246.1"/>
</dbReference>
<evidence type="ECO:0000256" key="11">
    <source>
        <dbReference type="ARBA" id="ARBA00030126"/>
    </source>
</evidence>
<evidence type="ECO:0000256" key="1">
    <source>
        <dbReference type="ARBA" id="ARBA00001968"/>
    </source>
</evidence>
<dbReference type="OrthoDB" id="6045638at2759"/>
<keyword evidence="13" id="KW-0472">Membrane</keyword>
<evidence type="ECO:0000256" key="13">
    <source>
        <dbReference type="SAM" id="Phobius"/>
    </source>
</evidence>
<dbReference type="Pfam" id="PF13359">
    <property type="entry name" value="DDE_Tnp_4"/>
    <property type="match status" value="1"/>
</dbReference>
<dbReference type="PRINTS" id="PR02086">
    <property type="entry name" value="PUTNUCHARBI1"/>
</dbReference>
<dbReference type="InterPro" id="IPR045249">
    <property type="entry name" value="HARBI1-like"/>
</dbReference>
<dbReference type="GeneID" id="111105073"/>
<dbReference type="GO" id="GO:0016787">
    <property type="term" value="F:hydrolase activity"/>
    <property type="evidence" value="ECO:0007669"/>
    <property type="project" value="UniProtKB-KW"/>
</dbReference>
<comment type="cofactor">
    <cofactor evidence="1">
        <name>a divalent metal cation</name>
        <dbReference type="ChEBI" id="CHEBI:60240"/>
    </cofactor>
</comment>
<evidence type="ECO:0000313" key="16">
    <source>
        <dbReference type="RefSeq" id="XP_022294954.1"/>
    </source>
</evidence>
<dbReference type="InterPro" id="IPR027806">
    <property type="entry name" value="HARBI1_dom"/>
</dbReference>
<evidence type="ECO:0000256" key="6">
    <source>
        <dbReference type="ARBA" id="ARBA00022490"/>
    </source>
</evidence>
<evidence type="ECO:0000256" key="9">
    <source>
        <dbReference type="ARBA" id="ARBA00022801"/>
    </source>
</evidence>
<evidence type="ECO:0000256" key="7">
    <source>
        <dbReference type="ARBA" id="ARBA00022722"/>
    </source>
</evidence>
<evidence type="ECO:0000256" key="10">
    <source>
        <dbReference type="ARBA" id="ARBA00023242"/>
    </source>
</evidence>
<evidence type="ECO:0000256" key="4">
    <source>
        <dbReference type="ARBA" id="ARBA00006958"/>
    </source>
</evidence>
<evidence type="ECO:0000256" key="5">
    <source>
        <dbReference type="ARBA" id="ARBA00015519"/>
    </source>
</evidence>
<reference evidence="16" key="1">
    <citation type="submission" date="2025-08" db="UniProtKB">
        <authorList>
            <consortium name="RefSeq"/>
        </authorList>
    </citation>
    <scope>IDENTIFICATION</scope>
    <source>
        <tissue evidence="16">Whole sample</tissue>
    </source>
</reference>
<comment type="function">
    <text evidence="12">Transposase-derived protein that may have nuclease activity. Does not have transposase activity.</text>
</comment>
<dbReference type="KEGG" id="cvn:111105073"/>
<evidence type="ECO:0000256" key="3">
    <source>
        <dbReference type="ARBA" id="ARBA00004496"/>
    </source>
</evidence>
<dbReference type="PANTHER" id="PTHR22930:SF227">
    <property type="entry name" value="DDE TNP4 DOMAIN-CONTAINING PROTEIN"/>
    <property type="match status" value="1"/>
</dbReference>
<keyword evidence="10" id="KW-0539">Nucleus</keyword>
<keyword evidence="6" id="KW-0963">Cytoplasm</keyword>
<keyword evidence="8" id="KW-0479">Metal-binding</keyword>
<name>A0A8B8AXD1_CRAVI</name>
<protein>
    <recommendedName>
        <fullName evidence="5">Putative nuclease HARBI1</fullName>
    </recommendedName>
    <alternativeName>
        <fullName evidence="11">Harbinger transposase-derived nuclease</fullName>
    </alternativeName>
</protein>
<proteinExistence type="inferred from homology"/>
<evidence type="ECO:0000259" key="14">
    <source>
        <dbReference type="Pfam" id="PF13359"/>
    </source>
</evidence>
<dbReference type="AlphaFoldDB" id="A0A8B8AXD1"/>
<organism evidence="15 16">
    <name type="scientific">Crassostrea virginica</name>
    <name type="common">Eastern oyster</name>
    <dbReference type="NCBI Taxonomy" id="6565"/>
    <lineage>
        <taxon>Eukaryota</taxon>
        <taxon>Metazoa</taxon>
        <taxon>Spiralia</taxon>
        <taxon>Lophotrochozoa</taxon>
        <taxon>Mollusca</taxon>
        <taxon>Bivalvia</taxon>
        <taxon>Autobranchia</taxon>
        <taxon>Pteriomorphia</taxon>
        <taxon>Ostreida</taxon>
        <taxon>Ostreoidea</taxon>
        <taxon>Ostreidae</taxon>
        <taxon>Crassostrea</taxon>
    </lineage>
</organism>
<dbReference type="PANTHER" id="PTHR22930">
    <property type="match status" value="1"/>
</dbReference>
<dbReference type="GO" id="GO:0004518">
    <property type="term" value="F:nuclease activity"/>
    <property type="evidence" value="ECO:0007669"/>
    <property type="project" value="UniProtKB-KW"/>
</dbReference>
<accession>A0A8B8AXD1</accession>
<feature type="transmembrane region" description="Helical" evidence="13">
    <location>
        <begin position="61"/>
        <end position="81"/>
    </location>
</feature>
<dbReference type="InterPro" id="IPR026103">
    <property type="entry name" value="HARBI1_animal"/>
</dbReference>
<evidence type="ECO:0000313" key="15">
    <source>
        <dbReference type="Proteomes" id="UP000694844"/>
    </source>
</evidence>
<comment type="similarity">
    <text evidence="4">Belongs to the HARBI1 family.</text>
</comment>
<gene>
    <name evidence="16" type="primary">LOC111105073</name>
</gene>
<comment type="subcellular location">
    <subcellularLocation>
        <location evidence="3">Cytoplasm</location>
    </subcellularLocation>
    <subcellularLocation>
        <location evidence="2">Nucleus</location>
    </subcellularLocation>
</comment>
<dbReference type="GO" id="GO:0005737">
    <property type="term" value="C:cytoplasm"/>
    <property type="evidence" value="ECO:0007669"/>
    <property type="project" value="UniProtKB-SubCell"/>
</dbReference>
<dbReference type="GO" id="GO:0046872">
    <property type="term" value="F:metal ion binding"/>
    <property type="evidence" value="ECO:0007669"/>
    <property type="project" value="UniProtKB-KW"/>
</dbReference>
<dbReference type="Proteomes" id="UP000694844">
    <property type="component" value="Chromosome 7"/>
</dbReference>